<gene>
    <name evidence="9" type="primary">Clcc1</name>
    <name evidence="9" type="ORF">g.43944</name>
</gene>
<evidence type="ECO:0000256" key="2">
    <source>
        <dbReference type="ARBA" id="ARBA00005944"/>
    </source>
</evidence>
<feature type="transmembrane region" description="Helical" evidence="7">
    <location>
        <begin position="294"/>
        <end position="320"/>
    </location>
</feature>
<proteinExistence type="inferred from homology"/>
<comment type="similarity">
    <text evidence="2">Belongs to the chloride channel MCLC family.</text>
</comment>
<dbReference type="AlphaFoldDB" id="A0A2S2P515"/>
<evidence type="ECO:0000256" key="7">
    <source>
        <dbReference type="SAM" id="Phobius"/>
    </source>
</evidence>
<evidence type="ECO:0000256" key="8">
    <source>
        <dbReference type="SAM" id="SignalP"/>
    </source>
</evidence>
<dbReference type="GO" id="GO:0005783">
    <property type="term" value="C:endoplasmic reticulum"/>
    <property type="evidence" value="ECO:0007669"/>
    <property type="project" value="TreeGrafter"/>
</dbReference>
<dbReference type="GO" id="GO:0005254">
    <property type="term" value="F:chloride channel activity"/>
    <property type="evidence" value="ECO:0007669"/>
    <property type="project" value="TreeGrafter"/>
</dbReference>
<accession>A0A2S2P515</accession>
<protein>
    <recommendedName>
        <fullName evidence="3">Chloride channel CLIC-like protein 1</fullName>
    </recommendedName>
</protein>
<keyword evidence="4 7" id="KW-0812">Transmembrane</keyword>
<feature type="signal peptide" evidence="8">
    <location>
        <begin position="1"/>
        <end position="21"/>
    </location>
</feature>
<feature type="transmembrane region" description="Helical" evidence="7">
    <location>
        <begin position="179"/>
        <end position="200"/>
    </location>
</feature>
<feature type="transmembrane region" description="Helical" evidence="7">
    <location>
        <begin position="156"/>
        <end position="174"/>
    </location>
</feature>
<sequence>MRLIFITVLVLSLSSEYTIKCSENEFVDPLDMLNYDRSTKSMRKSKPNALVGEPIQNNRCTIFLTRFINILLINTGLPSIDQVSNERENKELKSLASVTLSVKDFQLLKNMVNKKDIDYTEIDRILNSLFTPLPMNSDEFKAMGSSFEIFDQIKEVLYWISVGSISIALLYIIFQQIRYVAIVTFILIIIFALSFGSTWYTMYTKAVINREVHFDNMPSHCHTKTGWTTFSWFQTNNLDECKKYKEAIKLDPKYSIAITDVLAEMLSKIMMKPIETLGESIYVFNKSVLKDMPYWVQLILIPIVIIIIIKTIFLSTALLVGRSLSMKYIFGYGSSTIGREPTDNHQCRINDRINHSSHPVTTAQHTTSQIPALPKVNFNIFNLGGSTENTNFSFEPINDKFKINYRKESNLIAMLKNKEIDSVDSKGFNGLGKKAPRHRTLSI</sequence>
<evidence type="ECO:0000313" key="9">
    <source>
        <dbReference type="EMBL" id="MBY24591.1"/>
    </source>
</evidence>
<dbReference type="InterPro" id="IPR009231">
    <property type="entry name" value="Chloride_chnl_CLIC-like"/>
</dbReference>
<dbReference type="EMBL" id="GGMR01011972">
    <property type="protein sequence ID" value="MBY24591.1"/>
    <property type="molecule type" value="Transcribed_RNA"/>
</dbReference>
<feature type="chain" id="PRO_5015523502" description="Chloride channel CLIC-like protein 1" evidence="8">
    <location>
        <begin position="22"/>
        <end position="443"/>
    </location>
</feature>
<evidence type="ECO:0000256" key="3">
    <source>
        <dbReference type="ARBA" id="ARBA00015571"/>
    </source>
</evidence>
<evidence type="ECO:0000256" key="5">
    <source>
        <dbReference type="ARBA" id="ARBA00022989"/>
    </source>
</evidence>
<dbReference type="PANTHER" id="PTHR34093:SF1">
    <property type="entry name" value="CHLORIDE CHANNEL CLIC-LIKE PROTEIN 1"/>
    <property type="match status" value="1"/>
</dbReference>
<keyword evidence="8" id="KW-0732">Signal</keyword>
<evidence type="ECO:0000256" key="6">
    <source>
        <dbReference type="ARBA" id="ARBA00023136"/>
    </source>
</evidence>
<dbReference type="Pfam" id="PF05934">
    <property type="entry name" value="MCLC"/>
    <property type="match status" value="1"/>
</dbReference>
<comment type="subcellular location">
    <subcellularLocation>
        <location evidence="1">Membrane</location>
        <topology evidence="1">Multi-pass membrane protein</topology>
    </subcellularLocation>
</comment>
<dbReference type="GO" id="GO:0016020">
    <property type="term" value="C:membrane"/>
    <property type="evidence" value="ECO:0007669"/>
    <property type="project" value="UniProtKB-SubCell"/>
</dbReference>
<reference evidence="9" key="1">
    <citation type="submission" date="2018-04" db="EMBL/GenBank/DDBJ databases">
        <title>Transcriptome of Schizaphis graminum biotype I.</title>
        <authorList>
            <person name="Scully E.D."/>
            <person name="Geib S.M."/>
            <person name="Palmer N.A."/>
            <person name="Koch K."/>
            <person name="Bradshaw J."/>
            <person name="Heng-Moss T."/>
            <person name="Sarath G."/>
        </authorList>
    </citation>
    <scope>NUCLEOTIDE SEQUENCE</scope>
</reference>
<dbReference type="PANTHER" id="PTHR34093">
    <property type="entry name" value="CHLORIDE CHANNEL CLIC-LIKE PROTEIN 1"/>
    <property type="match status" value="1"/>
</dbReference>
<keyword evidence="5 7" id="KW-1133">Transmembrane helix</keyword>
<name>A0A2S2P515_SCHGA</name>
<keyword evidence="6 7" id="KW-0472">Membrane</keyword>
<evidence type="ECO:0000256" key="1">
    <source>
        <dbReference type="ARBA" id="ARBA00004141"/>
    </source>
</evidence>
<organism evidence="9">
    <name type="scientific">Schizaphis graminum</name>
    <name type="common">Green bug aphid</name>
    <dbReference type="NCBI Taxonomy" id="13262"/>
    <lineage>
        <taxon>Eukaryota</taxon>
        <taxon>Metazoa</taxon>
        <taxon>Ecdysozoa</taxon>
        <taxon>Arthropoda</taxon>
        <taxon>Hexapoda</taxon>
        <taxon>Insecta</taxon>
        <taxon>Pterygota</taxon>
        <taxon>Neoptera</taxon>
        <taxon>Paraneoptera</taxon>
        <taxon>Hemiptera</taxon>
        <taxon>Sternorrhyncha</taxon>
        <taxon>Aphidomorpha</taxon>
        <taxon>Aphidoidea</taxon>
        <taxon>Aphididae</taxon>
        <taxon>Aphidini</taxon>
        <taxon>Schizaphis</taxon>
    </lineage>
</organism>
<evidence type="ECO:0000256" key="4">
    <source>
        <dbReference type="ARBA" id="ARBA00022692"/>
    </source>
</evidence>